<dbReference type="Gene3D" id="2.60.120.200">
    <property type="match status" value="1"/>
</dbReference>
<dbReference type="Pfam" id="PF13385">
    <property type="entry name" value="Laminin_G_3"/>
    <property type="match status" value="1"/>
</dbReference>
<feature type="non-terminal residue" evidence="4">
    <location>
        <position position="1"/>
    </location>
</feature>
<feature type="domain" description="LamG-like jellyroll fold" evidence="3">
    <location>
        <begin position="225"/>
        <end position="355"/>
    </location>
</feature>
<dbReference type="EMBL" id="SMKP01000414">
    <property type="protein sequence ID" value="TDD00207.1"/>
    <property type="molecule type" value="Genomic_DNA"/>
</dbReference>
<dbReference type="InterPro" id="IPR013320">
    <property type="entry name" value="ConA-like_dom_sf"/>
</dbReference>
<dbReference type="AlphaFoldDB" id="A0A4R4V9V3"/>
<dbReference type="InterPro" id="IPR006558">
    <property type="entry name" value="LamG-like"/>
</dbReference>
<evidence type="ECO:0000256" key="1">
    <source>
        <dbReference type="ARBA" id="ARBA00022729"/>
    </source>
</evidence>
<evidence type="ECO:0000256" key="2">
    <source>
        <dbReference type="ARBA" id="ARBA00023157"/>
    </source>
</evidence>
<evidence type="ECO:0000313" key="5">
    <source>
        <dbReference type="Proteomes" id="UP000294543"/>
    </source>
</evidence>
<keyword evidence="2" id="KW-1015">Disulfide bond</keyword>
<accession>A0A4R4V9V3</accession>
<dbReference type="SUPFAM" id="SSF49899">
    <property type="entry name" value="Concanavalin A-like lectins/glucanases"/>
    <property type="match status" value="1"/>
</dbReference>
<proteinExistence type="predicted"/>
<dbReference type="Proteomes" id="UP000294543">
    <property type="component" value="Unassembled WGS sequence"/>
</dbReference>
<sequence length="440" mass="46193">PALLAQVSDPAGKPLRAEVEIEHDPAATGQGTGQIWAGSADNVPASTQANIAVPAGTLTDGWKVRWRARAVSATAASAWSDWQSFTVSLPKPTATGLTITPSKVVDGVTVSTTLTPTLQATLTHPAGQALRAEAEIEHDPAAPEGQGTGQIWTGAVDSVGSGTQASIAVPADKLVDGWKVRWRLRAVGEQAASAWSEWRQVTVDVTQSGEEPLAQTAGPVIRTDQSFTAAAWLRWSDKDGDYTVLEQKGIHQAPFRLGNTPDHGLVFTLTSADAADATVEGVVSDVEPPVGEWFHLAGVYDATAKSAWLYLNGNLVKTSPVSFTAWNADTAMTLGAEMRGDLDDVQLYQRPLSSEDLTALVAGTSATITQPTTESTRKAAGTAMAASSFNPDHLTLEDCYNTPTDPRHAALLARIQERVYASCTTFADLGVGGRLVGGSG</sequence>
<dbReference type="RefSeq" id="WP_132520754.1">
    <property type="nucleotide sequence ID" value="NZ_SMKP01000414.1"/>
</dbReference>
<gene>
    <name evidence="4" type="ORF">E1294_51940</name>
</gene>
<name>A0A4R4V9V3_9ACTN</name>
<evidence type="ECO:0000259" key="3">
    <source>
        <dbReference type="SMART" id="SM00560"/>
    </source>
</evidence>
<dbReference type="OrthoDB" id="2751008at2"/>
<protein>
    <submittedName>
        <fullName evidence="4">LamG domain-containing protein</fullName>
    </submittedName>
</protein>
<keyword evidence="5" id="KW-1185">Reference proteome</keyword>
<organism evidence="4 5">
    <name type="scientific">Nonomuraea diastatica</name>
    <dbReference type="NCBI Taxonomy" id="1848329"/>
    <lineage>
        <taxon>Bacteria</taxon>
        <taxon>Bacillati</taxon>
        <taxon>Actinomycetota</taxon>
        <taxon>Actinomycetes</taxon>
        <taxon>Streptosporangiales</taxon>
        <taxon>Streptosporangiaceae</taxon>
        <taxon>Nonomuraea</taxon>
    </lineage>
</organism>
<evidence type="ECO:0000313" key="4">
    <source>
        <dbReference type="EMBL" id="TDD00207.1"/>
    </source>
</evidence>
<keyword evidence="1" id="KW-0732">Signal</keyword>
<dbReference type="SMART" id="SM00560">
    <property type="entry name" value="LamGL"/>
    <property type="match status" value="1"/>
</dbReference>
<comment type="caution">
    <text evidence="4">The sequence shown here is derived from an EMBL/GenBank/DDBJ whole genome shotgun (WGS) entry which is preliminary data.</text>
</comment>
<reference evidence="4 5" key="1">
    <citation type="submission" date="2019-03" db="EMBL/GenBank/DDBJ databases">
        <title>Draft genome sequences of novel Actinobacteria.</title>
        <authorList>
            <person name="Sahin N."/>
            <person name="Ay H."/>
            <person name="Saygin H."/>
        </authorList>
    </citation>
    <scope>NUCLEOTIDE SEQUENCE [LARGE SCALE GENOMIC DNA]</scope>
    <source>
        <strain evidence="4 5">KC712</strain>
    </source>
</reference>